<accession>A0A1G6HCM0</accession>
<protein>
    <submittedName>
        <fullName evidence="1">Uncharacterized protein</fullName>
    </submittedName>
</protein>
<evidence type="ECO:0000313" key="1">
    <source>
        <dbReference type="EMBL" id="SDB91941.1"/>
    </source>
</evidence>
<dbReference type="EMBL" id="FMYL01000005">
    <property type="protein sequence ID" value="SDB91941.1"/>
    <property type="molecule type" value="Genomic_DNA"/>
</dbReference>
<organism evidence="1 2">
    <name type="scientific">Acinetobacter boissieri</name>
    <dbReference type="NCBI Taxonomy" id="1219383"/>
    <lineage>
        <taxon>Bacteria</taxon>
        <taxon>Pseudomonadati</taxon>
        <taxon>Pseudomonadota</taxon>
        <taxon>Gammaproteobacteria</taxon>
        <taxon>Moraxellales</taxon>
        <taxon>Moraxellaceae</taxon>
        <taxon>Acinetobacter</taxon>
    </lineage>
</organism>
<dbReference type="Proteomes" id="UP000242501">
    <property type="component" value="Unassembled WGS sequence"/>
</dbReference>
<dbReference type="OrthoDB" id="5736604at2"/>
<dbReference type="InterPro" id="IPR047742">
    <property type="entry name" value="PA4642-like"/>
</dbReference>
<dbReference type="NCBIfam" id="NF038106">
    <property type="entry name" value="gamma_NF038106"/>
    <property type="match status" value="1"/>
</dbReference>
<sequence length="95" mass="11156">MAVSQPATFNEGWSDERVFAYLGHVPPEGINADFYVLYNAFKHMRAYDFERLLTQFKQDGRDILAQDTQGQNIYQVISNFPKQRDEFLVVLKKFM</sequence>
<evidence type="ECO:0000313" key="2">
    <source>
        <dbReference type="Proteomes" id="UP000242501"/>
    </source>
</evidence>
<proteinExistence type="predicted"/>
<dbReference type="STRING" id="1219383.SAMN05421733_1059"/>
<name>A0A1G6HCM0_9GAMM</name>
<gene>
    <name evidence="1" type="ORF">SAMN05421733_1059</name>
</gene>
<dbReference type="AlphaFoldDB" id="A0A1G6HCM0"/>
<keyword evidence="2" id="KW-1185">Reference proteome</keyword>
<dbReference type="RefSeq" id="WP_092747713.1">
    <property type="nucleotide sequence ID" value="NZ_FMYL01000005.1"/>
</dbReference>
<reference evidence="2" key="1">
    <citation type="submission" date="2016-09" db="EMBL/GenBank/DDBJ databases">
        <authorList>
            <person name="Varghese N."/>
            <person name="Submissions S."/>
        </authorList>
    </citation>
    <scope>NUCLEOTIDE SEQUENCE [LARGE SCALE GENOMIC DNA]</scope>
    <source>
        <strain evidence="2">ANC 4422</strain>
    </source>
</reference>